<proteinExistence type="predicted"/>
<dbReference type="AlphaFoldDB" id="A0A1S2QA85"/>
<organism evidence="2 3">
    <name type="scientific">Streptomyces monashensis</name>
    <dbReference type="NCBI Taxonomy" id="1678012"/>
    <lineage>
        <taxon>Bacteria</taxon>
        <taxon>Bacillati</taxon>
        <taxon>Actinomycetota</taxon>
        <taxon>Actinomycetes</taxon>
        <taxon>Kitasatosporales</taxon>
        <taxon>Streptomycetaceae</taxon>
        <taxon>Streptomyces</taxon>
    </lineage>
</organism>
<dbReference type="RefSeq" id="WP_071383228.1">
    <property type="nucleotide sequence ID" value="NZ_MLYO01000041.1"/>
</dbReference>
<dbReference type="OrthoDB" id="333547at2"/>
<evidence type="ECO:0000259" key="1">
    <source>
        <dbReference type="Pfam" id="PF20680"/>
    </source>
</evidence>
<name>A0A1S2QA85_9ACTN</name>
<evidence type="ECO:0000313" key="3">
    <source>
        <dbReference type="Proteomes" id="UP000179642"/>
    </source>
</evidence>
<comment type="caution">
    <text evidence="2">The sequence shown here is derived from an EMBL/GenBank/DDBJ whole genome shotgun (WGS) entry which is preliminary data.</text>
</comment>
<evidence type="ECO:0000313" key="2">
    <source>
        <dbReference type="EMBL" id="OIK02155.1"/>
    </source>
</evidence>
<feature type="domain" description="DUF6817" evidence="1">
    <location>
        <begin position="20"/>
        <end position="104"/>
    </location>
</feature>
<gene>
    <name evidence="2" type="ORF">BIV23_25220</name>
</gene>
<sequence length="188" mass="20337">MAAARRHHLTEREQRAVEAFLRDRGAALIPHPGGTLLEHLERVRGLLAGWGADGVVQTAGLCHATYGTDGFGPTLLPVTDRATLVALIGQQAEELVYFYAGCDRAATYPGLDGTEAVVFRDRFTGREHQPSAETLRAFLTITAANELDVLAHNADLARRHGPGLYRLLTRVGRLLPPAARDAVARQLG</sequence>
<keyword evidence="3" id="KW-1185">Reference proteome</keyword>
<dbReference type="Proteomes" id="UP000179642">
    <property type="component" value="Unassembled WGS sequence"/>
</dbReference>
<dbReference type="InterPro" id="IPR049202">
    <property type="entry name" value="DUF6817"/>
</dbReference>
<dbReference type="EMBL" id="MLYO01000041">
    <property type="protein sequence ID" value="OIK02155.1"/>
    <property type="molecule type" value="Genomic_DNA"/>
</dbReference>
<reference evidence="2 3" key="1">
    <citation type="submission" date="2016-10" db="EMBL/GenBank/DDBJ databases">
        <title>Genome sequence of Streptomyces sp. MUSC 1.</title>
        <authorList>
            <person name="Lee L.-H."/>
            <person name="Ser H.-L."/>
            <person name="Law J.W.-F."/>
        </authorList>
    </citation>
    <scope>NUCLEOTIDE SEQUENCE [LARGE SCALE GENOMIC DNA]</scope>
    <source>
        <strain evidence="2 3">MUSC 1</strain>
    </source>
</reference>
<protein>
    <recommendedName>
        <fullName evidence="1">DUF6817 domain-containing protein</fullName>
    </recommendedName>
</protein>
<accession>A0A1S2QA85</accession>
<dbReference type="Pfam" id="PF20680">
    <property type="entry name" value="DUF6817"/>
    <property type="match status" value="1"/>
</dbReference>